<comment type="caution">
    <text evidence="2">The sequence shown here is derived from an EMBL/GenBank/DDBJ whole genome shotgun (WGS) entry which is preliminary data.</text>
</comment>
<dbReference type="Proteomes" id="UP000815325">
    <property type="component" value="Unassembled WGS sequence"/>
</dbReference>
<accession>A0ABQ7G3S0</accession>
<name>A0ABQ7G3S0_DUNSA</name>
<evidence type="ECO:0000313" key="2">
    <source>
        <dbReference type="EMBL" id="KAF5829254.1"/>
    </source>
</evidence>
<feature type="compositionally biased region" description="Polar residues" evidence="1">
    <location>
        <begin position="181"/>
        <end position="196"/>
    </location>
</feature>
<organism evidence="2 3">
    <name type="scientific">Dunaliella salina</name>
    <name type="common">Green alga</name>
    <name type="synonym">Protococcus salinus</name>
    <dbReference type="NCBI Taxonomy" id="3046"/>
    <lineage>
        <taxon>Eukaryota</taxon>
        <taxon>Viridiplantae</taxon>
        <taxon>Chlorophyta</taxon>
        <taxon>core chlorophytes</taxon>
        <taxon>Chlorophyceae</taxon>
        <taxon>CS clade</taxon>
        <taxon>Chlamydomonadales</taxon>
        <taxon>Dunaliellaceae</taxon>
        <taxon>Dunaliella</taxon>
    </lineage>
</organism>
<evidence type="ECO:0000313" key="3">
    <source>
        <dbReference type="Proteomes" id="UP000815325"/>
    </source>
</evidence>
<feature type="compositionally biased region" description="Low complexity" evidence="1">
    <location>
        <begin position="348"/>
        <end position="361"/>
    </location>
</feature>
<gene>
    <name evidence="2" type="ORF">DUNSADRAFT_16327</name>
</gene>
<feature type="compositionally biased region" description="Basic and acidic residues" evidence="1">
    <location>
        <begin position="120"/>
        <end position="153"/>
    </location>
</feature>
<feature type="compositionally biased region" description="Low complexity" evidence="1">
    <location>
        <begin position="263"/>
        <end position="283"/>
    </location>
</feature>
<keyword evidence="3" id="KW-1185">Reference proteome</keyword>
<protein>
    <submittedName>
        <fullName evidence="2">Uncharacterized protein</fullName>
    </submittedName>
</protein>
<feature type="compositionally biased region" description="Pro residues" evidence="1">
    <location>
        <begin position="76"/>
        <end position="92"/>
    </location>
</feature>
<feature type="compositionally biased region" description="Basic residues" evidence="1">
    <location>
        <begin position="159"/>
        <end position="178"/>
    </location>
</feature>
<sequence length="469" mass="50141">MLDELAEVPTFFHICHEPEPPPPLTCPPEPLPGSDPAALPPASTAPSSSGRSPYATPHLVGQLRSGPRSASLGPAHPQPQQPKGPHSQPPPPTHHHRFHTGHKEPGPSARDTQQPRGTKASKDPKGANRHVEGRSSSERRRSSPPKHQPERHPQPITGGKRHRSPSSRRKEHPKRRRSPPASCNRSPSAASRGTSSHTKRQQEPLQEQLPLPPPLNTLLDRPVEREDQPLDYDDLTQILTSQSPAAPVQQPTHCTPAAPPAQQPAQHTPAAAPAQHTAQHTPAESLVSLHAAAQVPPSSPLYIPPLVNGSEAASPPSAPTHPLTSLPATLPASLPAQTGPFAEAAQHQHTAGPAPQTAAHQPPHPGTAALPTSAPQQPADPGPPSFPYSQQPFAFTPSTLLPHPTPSSVPDLYSHQIIVRITPLRPIHSSELSQVLHDITNHNLNYAAQRLNSPATVHSQLSFNIQRRS</sequence>
<feature type="compositionally biased region" description="Pro residues" evidence="1">
    <location>
        <begin position="20"/>
        <end position="33"/>
    </location>
</feature>
<dbReference type="EMBL" id="MU070184">
    <property type="protein sequence ID" value="KAF5829254.1"/>
    <property type="molecule type" value="Genomic_DNA"/>
</dbReference>
<reference evidence="2" key="1">
    <citation type="submission" date="2017-08" db="EMBL/GenBank/DDBJ databases">
        <authorList>
            <person name="Polle J.E."/>
            <person name="Barry K."/>
            <person name="Cushman J."/>
            <person name="Schmutz J."/>
            <person name="Tran D."/>
            <person name="Hathwaick L.T."/>
            <person name="Yim W.C."/>
            <person name="Jenkins J."/>
            <person name="Mckie-Krisberg Z.M."/>
            <person name="Prochnik S."/>
            <person name="Lindquist E."/>
            <person name="Dockter R.B."/>
            <person name="Adam C."/>
            <person name="Molina H."/>
            <person name="Bunkerborg J."/>
            <person name="Jin E."/>
            <person name="Buchheim M."/>
            <person name="Magnuson J."/>
        </authorList>
    </citation>
    <scope>NUCLEOTIDE SEQUENCE</scope>
    <source>
        <strain evidence="2">CCAP 19/18</strain>
    </source>
</reference>
<feature type="compositionally biased region" description="Low complexity" evidence="1">
    <location>
        <begin position="34"/>
        <end position="53"/>
    </location>
</feature>
<feature type="region of interest" description="Disordered" evidence="1">
    <location>
        <begin position="1"/>
        <end position="292"/>
    </location>
</feature>
<feature type="region of interest" description="Disordered" evidence="1">
    <location>
        <begin position="311"/>
        <end position="402"/>
    </location>
</feature>
<evidence type="ECO:0000256" key="1">
    <source>
        <dbReference type="SAM" id="MobiDB-lite"/>
    </source>
</evidence>
<proteinExistence type="predicted"/>